<dbReference type="GO" id="GO:0005524">
    <property type="term" value="F:ATP binding"/>
    <property type="evidence" value="ECO:0007669"/>
    <property type="project" value="UniProtKB-UniRule"/>
</dbReference>
<evidence type="ECO:0000256" key="9">
    <source>
        <dbReference type="ARBA" id="ARBA00023203"/>
    </source>
</evidence>
<dbReference type="InterPro" id="IPR008271">
    <property type="entry name" value="Ser/Thr_kinase_AS"/>
</dbReference>
<dbReference type="InterPro" id="IPR052409">
    <property type="entry name" value="Myosin-III_kinase_activity"/>
</dbReference>
<evidence type="ECO:0000256" key="3">
    <source>
        <dbReference type="ARBA" id="ARBA00022490"/>
    </source>
</evidence>
<feature type="binding site" evidence="12">
    <location>
        <begin position="429"/>
        <end position="436"/>
    </location>
    <ligand>
        <name>ATP</name>
        <dbReference type="ChEBI" id="CHEBI:30616"/>
    </ligand>
</feature>
<dbReference type="InterPro" id="IPR000719">
    <property type="entry name" value="Prot_kinase_dom"/>
</dbReference>
<feature type="binding site" evidence="13">
    <location>
        <position position="49"/>
    </location>
    <ligand>
        <name>ATP</name>
        <dbReference type="ChEBI" id="CHEBI:30616"/>
    </ligand>
</feature>
<dbReference type="PRINTS" id="PR00193">
    <property type="entry name" value="MYOSINHEAVY"/>
</dbReference>
<dbReference type="SUPFAM" id="SSF52540">
    <property type="entry name" value="P-loop containing nucleoside triphosphate hydrolases"/>
    <property type="match status" value="1"/>
</dbReference>
<keyword evidence="10" id="KW-0206">Cytoskeleton</keyword>
<sequence length="1649" mass="188420">MSSFMQSSAFIHGLSRLNGKWELVQIIGEGTYGEVHKAVNKKQEYAAVKVVENHPSKLDELQNEMEILKRFSHHPNVVSYYGTYLFTDAQMQPTQIWLVMEYCEGRSVSELAKHVIRNNNRLDEGIIKYILHQTLQGIHYLHKNKVMHRDIKGPNILMTITGEVKIIDYGVSSELHNTMERRNTSVGSPFWMAPEVIACEQQLDYNYNIKCDVWSMGITAIELADGDPPYADEHPMKALFKIPRNPPPTVKKPEDWSPVFMDFLAQALIKDFEYRPKVDEVLQHEFLEDCKSTNETNRKLLMALIHINLKITEKIDKTSGTLEAKKRNAQKNAKVMEVDDLAKLPRLNEEIMLEYITERYNADQIYTYVGEILIACNPFTEMDIYGPGASMLYQNSRKDNLPPHIYMIASNAYHAMQHKQIDQCCVISGESGSGKTITANLLLKQYGQMGKSNPKLVKKILQINTLMEAFGNAQTTINQNSSRFGKFLELHFTSSGGFVGAQVSEYLLEKSRVVSQPTNERNFHIMYYLIAGLDFHNKLKDFELTTSGSHRYLNTDEWLLSEIACTSEMQVKFTEVQACLENIGFTKKEIQSFYCVLAAIIHLGDIEFSVDSRFSHQGEKSKVTNKNILETVSALLCVNKNKLEEALTINSSVTAGEIIKRNNTVDQALDCRDATAKVLYNRLFTWIVKRINSLLRAEDKTQTTHSRISILDMFGFENFEANSFEQLCINVANEQLQFYFNEYIFVWEFEEYATEGIKAVPFEFNNNKPILDLCLQKPVGILALLDEESRFPMATDMTLVEKYHDNIESPYLKTSRDTSSSFLIKHYAGDVKYDSTGFLEKNRDTLSVDVVETIQASSDETIAQLIEESAASLLGLEKHTDRKKSLVATTNRFHQTVSTHFRLSLRNLMSKVIKSDPHFVRCIRPNLQNKPNVIIPSMVLNQLRCTGVLETINIRQKGYSERLPFEQFVELYRFISYQYVDVVPRDKETCLQLLRASNIDPEETWGVGRTKIFLRYWHVQKLRTLKSHYNDSVELVQRAVRAWTSRCSIRKFLNFRHDAAKIIQSNWIRFKRKRDFEKLKQAMTDEVSNQRDLNQNTGEAEVRPFYRNYQRSEIGYTEDDSKAKRSSSFANDVLNQSTNGGAAVQQNDLDGIDPDGRAALEETRAIILLLQIELTCREAYDILDRTSYPVIHSIRNSNQGGESTPKLKPQKLNYREKQMAMVDGYSNPLQQKFRHAHVHTESQPTIQETSEEFHAAPMLGLVERPARETAQYASPPATVSKSAPPVKPAPTKAETTIKKKEKAPNTQNKAEKKKSSPPSSVSKKADNYPSKTRRNSVPVKPVSIATTNRSKPPVEERKQPPSINKRVKPQQPPAKINTINKSKPVLVEKQTPRTKQPSNNSVNRVKPVVDKENGGPVLKPANINRKPPPKSQNENIPRTGSSQRVKPVQQPTRKQNPPTFGSENRVMKERASYEDRIRRNTRKPDESLSRVNPSVSRNSSFAIPTSAPKDRQRLPTNAESVHRRFKQPLPSTNNHKPYNYLSNNRRDQSHLLNHAPIDGFNNNPINHMAYEGDQRKRASPIAKRVPKQNPPANAHVPTEYSRSNNPIHNFQTPNNGKKVLHGFHYGLQKESELSSMRLNRTGRLQQLVH</sequence>
<dbReference type="OrthoDB" id="6108017at2759"/>
<keyword evidence="11" id="KW-0966">Cell projection</keyword>
<dbReference type="GO" id="GO:0042995">
    <property type="term" value="C:cell projection"/>
    <property type="evidence" value="ECO:0007669"/>
    <property type="project" value="UniProtKB-SubCell"/>
</dbReference>
<feature type="region of interest" description="Disordered" evidence="14">
    <location>
        <begin position="1584"/>
        <end position="1605"/>
    </location>
</feature>
<dbReference type="PANTHER" id="PTHR46256:SF3">
    <property type="entry name" value="MYOSIN MOTOR DOMAIN-CONTAINING PROTEIN"/>
    <property type="match status" value="1"/>
</dbReference>
<evidence type="ECO:0000259" key="15">
    <source>
        <dbReference type="PROSITE" id="PS50011"/>
    </source>
</evidence>
<dbReference type="SMART" id="SM00242">
    <property type="entry name" value="MYSc"/>
    <property type="match status" value="1"/>
</dbReference>
<evidence type="ECO:0000256" key="6">
    <source>
        <dbReference type="ARBA" id="ARBA00022840"/>
    </source>
</evidence>
<comment type="subcellular location">
    <subcellularLocation>
        <location evidence="2">Cell projection</location>
    </subcellularLocation>
    <subcellularLocation>
        <location evidence="1">Cytoplasm</location>
        <location evidence="1">Cytoskeleton</location>
    </subcellularLocation>
</comment>
<evidence type="ECO:0000256" key="14">
    <source>
        <dbReference type="SAM" id="MobiDB-lite"/>
    </source>
</evidence>
<keyword evidence="9 12" id="KW-0009">Actin-binding</keyword>
<dbReference type="GO" id="GO:0030832">
    <property type="term" value="P:regulation of actin filament length"/>
    <property type="evidence" value="ECO:0007669"/>
    <property type="project" value="TreeGrafter"/>
</dbReference>
<dbReference type="GO" id="GO:0000146">
    <property type="term" value="F:microfilament motor activity"/>
    <property type="evidence" value="ECO:0007669"/>
    <property type="project" value="TreeGrafter"/>
</dbReference>
<dbReference type="PROSITE" id="PS50011">
    <property type="entry name" value="PROTEIN_KINASE_DOM"/>
    <property type="match status" value="1"/>
</dbReference>
<feature type="region of interest" description="Actin-binding" evidence="12">
    <location>
        <begin position="905"/>
        <end position="927"/>
    </location>
</feature>
<dbReference type="Gene3D" id="1.20.5.4820">
    <property type="match status" value="1"/>
</dbReference>
<dbReference type="GO" id="GO:0016459">
    <property type="term" value="C:myosin complex"/>
    <property type="evidence" value="ECO:0007669"/>
    <property type="project" value="UniProtKB-KW"/>
</dbReference>
<dbReference type="Gene3D" id="1.10.10.820">
    <property type="match status" value="1"/>
</dbReference>
<feature type="compositionally biased region" description="Low complexity" evidence="14">
    <location>
        <begin position="1489"/>
        <end position="1500"/>
    </location>
</feature>
<dbReference type="PROSITE" id="PS51456">
    <property type="entry name" value="MYOSIN_MOTOR"/>
    <property type="match status" value="1"/>
</dbReference>
<keyword evidence="5 12" id="KW-0547">Nucleotide-binding</keyword>
<feature type="compositionally biased region" description="Basic and acidic residues" evidence="14">
    <location>
        <begin position="1465"/>
        <end position="1488"/>
    </location>
</feature>
<dbReference type="GO" id="GO:0004674">
    <property type="term" value="F:protein serine/threonine kinase activity"/>
    <property type="evidence" value="ECO:0007669"/>
    <property type="project" value="TreeGrafter"/>
</dbReference>
<evidence type="ECO:0000256" key="11">
    <source>
        <dbReference type="ARBA" id="ARBA00023273"/>
    </source>
</evidence>
<evidence type="ECO:0000259" key="16">
    <source>
        <dbReference type="PROSITE" id="PS51456"/>
    </source>
</evidence>
<reference evidence="17" key="1">
    <citation type="submission" date="2021-01" db="UniProtKB">
        <authorList>
            <consortium name="EnsemblMetazoa"/>
        </authorList>
    </citation>
    <scope>IDENTIFICATION</scope>
</reference>
<evidence type="ECO:0000256" key="10">
    <source>
        <dbReference type="ARBA" id="ARBA00023212"/>
    </source>
</evidence>
<dbReference type="SMART" id="SM00220">
    <property type="entry name" value="S_TKc"/>
    <property type="match status" value="1"/>
</dbReference>
<dbReference type="Pfam" id="PF00063">
    <property type="entry name" value="Myosin_head"/>
    <property type="match status" value="1"/>
</dbReference>
<evidence type="ECO:0000256" key="1">
    <source>
        <dbReference type="ARBA" id="ARBA00004245"/>
    </source>
</evidence>
<dbReference type="FunFam" id="1.10.510.10:FF:000421">
    <property type="entry name" value="Serine/threonine-protein kinase PAK 6"/>
    <property type="match status" value="1"/>
</dbReference>
<dbReference type="InterPro" id="IPR011009">
    <property type="entry name" value="Kinase-like_dom_sf"/>
</dbReference>
<dbReference type="Proteomes" id="UP000594262">
    <property type="component" value="Unplaced"/>
</dbReference>
<feature type="domain" description="Myosin motor" evidence="16">
    <location>
        <begin position="336"/>
        <end position="1027"/>
    </location>
</feature>
<evidence type="ECO:0000256" key="12">
    <source>
        <dbReference type="PROSITE-ProRule" id="PRU00782"/>
    </source>
</evidence>
<dbReference type="PROSITE" id="PS00108">
    <property type="entry name" value="PROTEIN_KINASE_ST"/>
    <property type="match status" value="1"/>
</dbReference>
<evidence type="ECO:0000256" key="4">
    <source>
        <dbReference type="ARBA" id="ARBA00022737"/>
    </source>
</evidence>
<evidence type="ECO:0000256" key="5">
    <source>
        <dbReference type="ARBA" id="ARBA00022741"/>
    </source>
</evidence>
<keyword evidence="3" id="KW-0963">Cytoplasm</keyword>
<protein>
    <submittedName>
        <fullName evidence="17">Uncharacterized protein</fullName>
    </submittedName>
</protein>
<dbReference type="PROSITE" id="PS00107">
    <property type="entry name" value="PROTEIN_KINASE_ATP"/>
    <property type="match status" value="1"/>
</dbReference>
<dbReference type="SUPFAM" id="SSF56112">
    <property type="entry name" value="Protein kinase-like (PK-like)"/>
    <property type="match status" value="1"/>
</dbReference>
<proteinExistence type="inferred from homology"/>
<evidence type="ECO:0000256" key="7">
    <source>
        <dbReference type="ARBA" id="ARBA00023123"/>
    </source>
</evidence>
<dbReference type="PANTHER" id="PTHR46256">
    <property type="entry name" value="AGAP011099-PA"/>
    <property type="match status" value="1"/>
</dbReference>
<comment type="similarity">
    <text evidence="12">Belongs to the TRAFAC class myosin-kinesin ATPase superfamily. Myosin family.</text>
</comment>
<dbReference type="Gene3D" id="1.10.510.10">
    <property type="entry name" value="Transferase(Phosphotransferase) domain 1"/>
    <property type="match status" value="1"/>
</dbReference>
<feature type="compositionally biased region" description="Polar residues" evidence="14">
    <location>
        <begin position="1393"/>
        <end position="1403"/>
    </location>
</feature>
<dbReference type="InterPro" id="IPR036961">
    <property type="entry name" value="Kinesin_motor_dom_sf"/>
</dbReference>
<keyword evidence="6 12" id="KW-0067">ATP-binding</keyword>
<evidence type="ECO:0000313" key="18">
    <source>
        <dbReference type="Proteomes" id="UP000594262"/>
    </source>
</evidence>
<keyword evidence="4" id="KW-0677">Repeat</keyword>
<dbReference type="InterPro" id="IPR027417">
    <property type="entry name" value="P-loop_NTPase"/>
</dbReference>
<name>A0A7M6DN71_9CNID</name>
<feature type="domain" description="Protein kinase" evidence="15">
    <location>
        <begin position="21"/>
        <end position="287"/>
    </location>
</feature>
<dbReference type="InterPro" id="IPR001609">
    <property type="entry name" value="Myosin_head_motor_dom-like"/>
</dbReference>
<evidence type="ECO:0000256" key="13">
    <source>
        <dbReference type="PROSITE-ProRule" id="PRU10141"/>
    </source>
</evidence>
<dbReference type="GeneID" id="136816678"/>
<organism evidence="17 18">
    <name type="scientific">Clytia hemisphaerica</name>
    <dbReference type="NCBI Taxonomy" id="252671"/>
    <lineage>
        <taxon>Eukaryota</taxon>
        <taxon>Metazoa</taxon>
        <taxon>Cnidaria</taxon>
        <taxon>Hydrozoa</taxon>
        <taxon>Hydroidolina</taxon>
        <taxon>Leptothecata</taxon>
        <taxon>Obeliida</taxon>
        <taxon>Clytiidae</taxon>
        <taxon>Clytia</taxon>
    </lineage>
</organism>
<dbReference type="Gene3D" id="1.20.120.720">
    <property type="entry name" value="Myosin VI head, motor domain, U50 subdomain"/>
    <property type="match status" value="1"/>
</dbReference>
<dbReference type="RefSeq" id="XP_066929104.1">
    <property type="nucleotide sequence ID" value="XM_067073003.1"/>
</dbReference>
<keyword evidence="18" id="KW-1185">Reference proteome</keyword>
<dbReference type="Gene3D" id="1.20.58.530">
    <property type="match status" value="1"/>
</dbReference>
<dbReference type="InterPro" id="IPR017441">
    <property type="entry name" value="Protein_kinase_ATP_BS"/>
</dbReference>
<evidence type="ECO:0000256" key="8">
    <source>
        <dbReference type="ARBA" id="ARBA00023175"/>
    </source>
</evidence>
<dbReference type="Gene3D" id="3.40.850.10">
    <property type="entry name" value="Kinesin motor domain"/>
    <property type="match status" value="1"/>
</dbReference>
<accession>A0A7M6DN71</accession>
<evidence type="ECO:0000313" key="17">
    <source>
        <dbReference type="EnsemblMetazoa" id="CLYHEMP017401.1"/>
    </source>
</evidence>
<keyword evidence="8 12" id="KW-0505">Motor protein</keyword>
<dbReference type="Pfam" id="PF00069">
    <property type="entry name" value="Pkinase"/>
    <property type="match status" value="1"/>
</dbReference>
<evidence type="ECO:0000256" key="2">
    <source>
        <dbReference type="ARBA" id="ARBA00004316"/>
    </source>
</evidence>
<feature type="compositionally biased region" description="Polar residues" evidence="14">
    <location>
        <begin position="1431"/>
        <end position="1462"/>
    </location>
</feature>
<dbReference type="GO" id="GO:0003779">
    <property type="term" value="F:actin binding"/>
    <property type="evidence" value="ECO:0007669"/>
    <property type="project" value="UniProtKB-KW"/>
</dbReference>
<dbReference type="EnsemblMetazoa" id="CLYHEMT017401.1">
    <property type="protein sequence ID" value="CLYHEMP017401.1"/>
    <property type="gene ID" value="CLYHEMG017401"/>
</dbReference>
<keyword evidence="7 12" id="KW-0518">Myosin</keyword>
<feature type="region of interest" description="Disordered" evidence="14">
    <location>
        <begin position="1269"/>
        <end position="1518"/>
    </location>
</feature>